<dbReference type="EMBL" id="AP018042">
    <property type="protein sequence ID" value="BAX79973.1"/>
    <property type="molecule type" value="Genomic_DNA"/>
</dbReference>
<dbReference type="Proteomes" id="UP000218267">
    <property type="component" value="Chromosome"/>
</dbReference>
<name>A0A1Y1CIR8_9BACT</name>
<dbReference type="OrthoDB" id="9794455at2"/>
<evidence type="ECO:0000256" key="1">
    <source>
        <dbReference type="SAM" id="Phobius"/>
    </source>
</evidence>
<dbReference type="SUPFAM" id="SSF56300">
    <property type="entry name" value="Metallo-dependent phosphatases"/>
    <property type="match status" value="1"/>
</dbReference>
<gene>
    <name evidence="2" type="ORF">ALGA_1597</name>
</gene>
<keyword evidence="1" id="KW-1133">Transmembrane helix</keyword>
<keyword evidence="1" id="KW-0472">Membrane</keyword>
<evidence type="ECO:0000313" key="3">
    <source>
        <dbReference type="Proteomes" id="UP000218267"/>
    </source>
</evidence>
<protein>
    <submittedName>
        <fullName evidence="2">Ser/Thr phosphatase family protein</fullName>
    </submittedName>
</protein>
<feature type="transmembrane region" description="Helical" evidence="1">
    <location>
        <begin position="21"/>
        <end position="38"/>
    </location>
</feature>
<reference evidence="3" key="2">
    <citation type="journal article" date="2020" name="Antonie Van Leeuwenhoek">
        <title>Labilibaculum antarcticum sp. nov., a novel facultative anaerobic, psychrotorelant bacterium isolated from marine sediment of Antarctica.</title>
        <authorList>
            <person name="Watanabe M."/>
            <person name="Kojima H."/>
            <person name="Fukui M."/>
        </authorList>
    </citation>
    <scope>NUCLEOTIDE SEQUENCE [LARGE SCALE GENOMIC DNA]</scope>
    <source>
        <strain evidence="3">SPP2</strain>
    </source>
</reference>
<dbReference type="Gene3D" id="3.60.21.10">
    <property type="match status" value="1"/>
</dbReference>
<dbReference type="AlphaFoldDB" id="A0A1Y1CIR8"/>
<accession>A0A1Y1CIR8</accession>
<organism evidence="2 3">
    <name type="scientific">Labilibaculum antarcticum</name>
    <dbReference type="NCBI Taxonomy" id="1717717"/>
    <lineage>
        <taxon>Bacteria</taxon>
        <taxon>Pseudomonadati</taxon>
        <taxon>Bacteroidota</taxon>
        <taxon>Bacteroidia</taxon>
        <taxon>Marinilabiliales</taxon>
        <taxon>Marinifilaceae</taxon>
        <taxon>Labilibaculum</taxon>
    </lineage>
</organism>
<sequence length="346" mass="39856">MAKHSETDFKLISKNIIMNRKSYILIVVFLFLTTFLFGKLCCAQNSKFDVSFIVTSDLHFDEPPEDHEFLHVQAINRVDGYFKYPDMLDGKETNFEGVDDLISNIRGVIISGDITNKAHPLALDFFKMRYEKGKGKKQINYDCYIGLGNHDLHPLNPLIDGEDLKRRNMMLQYVDARHKGKKAPAPVTNYDELSRNYSWDWDGVHLIQGQLYPGNTTFGQHSSLQWLEKDLATYASDGRPVVIFQHYGFIESGIEEFDGKQLEKYYNIISKYNIVGIFAGHHHVAANIKWRGIDVFHVNNVWHDSDGEASFAVVRITNKFVDVVTCKRTKEDRKLFLTGPFFSKKL</sequence>
<proteinExistence type="predicted"/>
<keyword evidence="1" id="KW-0812">Transmembrane</keyword>
<dbReference type="InterPro" id="IPR029052">
    <property type="entry name" value="Metallo-depent_PP-like"/>
</dbReference>
<reference evidence="2 3" key="1">
    <citation type="journal article" date="2018" name="Mar. Genomics">
        <title>Complete genome sequence of Marinifilaceae bacterium strain SPP2, isolated from the Antarctic marine sediment.</title>
        <authorList>
            <person name="Watanabe M."/>
            <person name="Kojima H."/>
            <person name="Fukui M."/>
        </authorList>
    </citation>
    <scope>NUCLEOTIDE SEQUENCE [LARGE SCALE GENOMIC DNA]</scope>
    <source>
        <strain evidence="2 3">SPP2</strain>
    </source>
</reference>
<dbReference type="KEGG" id="mbas:ALGA_1597"/>
<evidence type="ECO:0000313" key="2">
    <source>
        <dbReference type="EMBL" id="BAX79973.1"/>
    </source>
</evidence>
<keyword evidence="3" id="KW-1185">Reference proteome</keyword>